<dbReference type="RefSeq" id="WP_099370934.1">
    <property type="nucleotide sequence ID" value="NZ_JALXMZ010000008.1"/>
</dbReference>
<evidence type="ECO:0000313" key="1">
    <source>
        <dbReference type="EMBL" id="MFD1167094.1"/>
    </source>
</evidence>
<proteinExistence type="predicted"/>
<evidence type="ECO:0000313" key="2">
    <source>
        <dbReference type="Proteomes" id="UP001597205"/>
    </source>
</evidence>
<dbReference type="EMBL" id="JBHTKY010000030">
    <property type="protein sequence ID" value="MFD1167094.1"/>
    <property type="molecule type" value="Genomic_DNA"/>
</dbReference>
<keyword evidence="2" id="KW-1185">Reference proteome</keyword>
<organism evidence="1 2">
    <name type="scientific">Sphingobacterium daejeonense</name>
    <dbReference type="NCBI Taxonomy" id="371142"/>
    <lineage>
        <taxon>Bacteria</taxon>
        <taxon>Pseudomonadati</taxon>
        <taxon>Bacteroidota</taxon>
        <taxon>Sphingobacteriia</taxon>
        <taxon>Sphingobacteriales</taxon>
        <taxon>Sphingobacteriaceae</taxon>
        <taxon>Sphingobacterium</taxon>
    </lineage>
</organism>
<dbReference type="Proteomes" id="UP001597205">
    <property type="component" value="Unassembled WGS sequence"/>
</dbReference>
<name>A0ABW3RPE7_9SPHI</name>
<gene>
    <name evidence="1" type="ORF">ACFQ2C_15930</name>
</gene>
<accession>A0ABW3RPE7</accession>
<protein>
    <submittedName>
        <fullName evidence="1">Uncharacterized protein</fullName>
    </submittedName>
</protein>
<comment type="caution">
    <text evidence="1">The sequence shown here is derived from an EMBL/GenBank/DDBJ whole genome shotgun (WGS) entry which is preliminary data.</text>
</comment>
<reference evidence="2" key="1">
    <citation type="journal article" date="2019" name="Int. J. Syst. Evol. Microbiol.">
        <title>The Global Catalogue of Microorganisms (GCM) 10K type strain sequencing project: providing services to taxonomists for standard genome sequencing and annotation.</title>
        <authorList>
            <consortium name="The Broad Institute Genomics Platform"/>
            <consortium name="The Broad Institute Genome Sequencing Center for Infectious Disease"/>
            <person name="Wu L."/>
            <person name="Ma J."/>
        </authorList>
    </citation>
    <scope>NUCLEOTIDE SEQUENCE [LARGE SCALE GENOMIC DNA]</scope>
    <source>
        <strain evidence="2">CCUG 52468</strain>
    </source>
</reference>
<sequence length="77" mass="9028">MDLNRTFTHNHMDREIKFSVTYDPQTHSFSVVEDDSINYMLFYNPANKEWTTSEDPMPTIPVNELALLVQQNFGVFV</sequence>